<proteinExistence type="inferred from homology"/>
<dbReference type="InterPro" id="IPR002831">
    <property type="entry name" value="Tscrpt_reg_TrmB_N"/>
</dbReference>
<dbReference type="SUPFAM" id="SSF46785">
    <property type="entry name" value="Winged helix' DNA-binding domain"/>
    <property type="match status" value="1"/>
</dbReference>
<dbReference type="RefSeq" id="WP_069584229.1">
    <property type="nucleotide sequence ID" value="NZ_LMVM01000012.1"/>
</dbReference>
<dbReference type="PANTHER" id="PTHR34293">
    <property type="entry name" value="HTH-TYPE TRANSCRIPTIONAL REGULATOR TRMBL2"/>
    <property type="match status" value="1"/>
</dbReference>
<evidence type="ECO:0000256" key="2">
    <source>
        <dbReference type="SAM" id="Coils"/>
    </source>
</evidence>
<feature type="domain" description="Transcription regulator TrmB C-terminal" evidence="4">
    <location>
        <begin position="114"/>
        <end position="252"/>
    </location>
</feature>
<comment type="similarity">
    <text evidence="1">Belongs to the transcriptional regulator TrmB family.</text>
</comment>
<feature type="domain" description="Transcription regulator TrmB N-terminal" evidence="3">
    <location>
        <begin position="11"/>
        <end position="77"/>
    </location>
</feature>
<dbReference type="SUPFAM" id="SSF56024">
    <property type="entry name" value="Phospholipase D/nuclease"/>
    <property type="match status" value="1"/>
</dbReference>
<dbReference type="InterPro" id="IPR021586">
    <property type="entry name" value="Tscrpt_reg_TrmB_C"/>
</dbReference>
<dbReference type="Pfam" id="PF11495">
    <property type="entry name" value="Regulator_TrmB"/>
    <property type="match status" value="1"/>
</dbReference>
<dbReference type="Gene3D" id="1.10.10.10">
    <property type="entry name" value="Winged helix-like DNA-binding domain superfamily/Winged helix DNA-binding domain"/>
    <property type="match status" value="1"/>
</dbReference>
<sequence>MTVNKNTIKALKNLGLSDYETKAYIANISLISATATEISLESNVPRSKIYEVLKSLAKKGFVEIEKGKPLKFNVVPPHEIFEKSRREIKERLDGAETELNFIYENQIPKVPAPIWLVNGPEKNVNKELEIISRAKNSLFILGGFMFQNEIPELKERLNKVIKRGVTTKIVLAPSCTIDDDKIDIVKEIGELDCEMKIFQVPHIKIVIRDEKEMVITFCKRIENNLISQTAIGIWNQHNEFVETISGVYNFIWTAEPFSNPTALKKHD</sequence>
<accession>A0A2A2H6T7</accession>
<dbReference type="InterPro" id="IPR036388">
    <property type="entry name" value="WH-like_DNA-bd_sf"/>
</dbReference>
<dbReference type="AlphaFoldDB" id="A0A2A2H6T7"/>
<name>A0A2A2H6T7_METBR</name>
<evidence type="ECO:0000256" key="1">
    <source>
        <dbReference type="ARBA" id="ARBA00007287"/>
    </source>
</evidence>
<dbReference type="OrthoDB" id="30795at2157"/>
<feature type="coiled-coil region" evidence="2">
    <location>
        <begin position="78"/>
        <end position="105"/>
    </location>
</feature>
<keyword evidence="6" id="KW-1185">Reference proteome</keyword>
<dbReference type="EMBL" id="LMVM01000012">
    <property type="protein sequence ID" value="PAV05035.1"/>
    <property type="molecule type" value="Genomic_DNA"/>
</dbReference>
<dbReference type="InterPro" id="IPR036390">
    <property type="entry name" value="WH_DNA-bd_sf"/>
</dbReference>
<comment type="caution">
    <text evidence="5">The sequence shown here is derived from an EMBL/GenBank/DDBJ whole genome shotgun (WGS) entry which is preliminary data.</text>
</comment>
<evidence type="ECO:0000313" key="6">
    <source>
        <dbReference type="Proteomes" id="UP000217784"/>
    </source>
</evidence>
<dbReference type="Proteomes" id="UP000217784">
    <property type="component" value="Unassembled WGS sequence"/>
</dbReference>
<reference evidence="5 6" key="1">
    <citation type="journal article" date="2017" name="BMC Genomics">
        <title>Genomic analysis of methanogenic archaea reveals a shift towards energy conservation.</title>
        <authorList>
            <person name="Gilmore S.P."/>
            <person name="Henske J.K."/>
            <person name="Sexton J.A."/>
            <person name="Solomon K.V."/>
            <person name="Seppala S."/>
            <person name="Yoo J.I."/>
            <person name="Huyett L.M."/>
            <person name="Pressman A."/>
            <person name="Cogan J.Z."/>
            <person name="Kivenson V."/>
            <person name="Peng X."/>
            <person name="Tan Y."/>
            <person name="Valentine D.L."/>
            <person name="O'Malley M.A."/>
        </authorList>
    </citation>
    <scope>NUCLEOTIDE SEQUENCE [LARGE SCALE GENOMIC DNA]</scope>
    <source>
        <strain evidence="5 6">M.o.H.</strain>
    </source>
</reference>
<dbReference type="Gene3D" id="3.30.870.10">
    <property type="entry name" value="Endonuclease Chain A"/>
    <property type="match status" value="1"/>
</dbReference>
<dbReference type="PANTHER" id="PTHR34293:SF1">
    <property type="entry name" value="HTH-TYPE TRANSCRIPTIONAL REGULATOR TRMBL2"/>
    <property type="match status" value="1"/>
</dbReference>
<dbReference type="Pfam" id="PF01978">
    <property type="entry name" value="TrmB"/>
    <property type="match status" value="1"/>
</dbReference>
<gene>
    <name evidence="5" type="ORF">ASJ80_12085</name>
</gene>
<dbReference type="InterPro" id="IPR051797">
    <property type="entry name" value="TrmB-like"/>
</dbReference>
<organism evidence="5 6">
    <name type="scientific">Methanobacterium bryantii</name>
    <dbReference type="NCBI Taxonomy" id="2161"/>
    <lineage>
        <taxon>Archaea</taxon>
        <taxon>Methanobacteriati</taxon>
        <taxon>Methanobacteriota</taxon>
        <taxon>Methanomada group</taxon>
        <taxon>Methanobacteria</taxon>
        <taxon>Methanobacteriales</taxon>
        <taxon>Methanobacteriaceae</taxon>
        <taxon>Methanobacterium</taxon>
    </lineage>
</organism>
<evidence type="ECO:0000313" key="5">
    <source>
        <dbReference type="EMBL" id="PAV05035.1"/>
    </source>
</evidence>
<evidence type="ECO:0000259" key="4">
    <source>
        <dbReference type="Pfam" id="PF11495"/>
    </source>
</evidence>
<evidence type="ECO:0000259" key="3">
    <source>
        <dbReference type="Pfam" id="PF01978"/>
    </source>
</evidence>
<protein>
    <submittedName>
        <fullName evidence="5">TrmB family transcriptional regulator</fullName>
    </submittedName>
</protein>
<keyword evidence="2" id="KW-0175">Coiled coil</keyword>